<dbReference type="PANTHER" id="PTHR24006:SF943">
    <property type="entry name" value="UBIQUITIN CARBOXYL-TERMINAL HYDROLASE PUF"/>
    <property type="match status" value="1"/>
</dbReference>
<dbReference type="GO" id="GO:0005634">
    <property type="term" value="C:nucleus"/>
    <property type="evidence" value="ECO:0007669"/>
    <property type="project" value="TreeGrafter"/>
</dbReference>
<feature type="region of interest" description="Disordered" evidence="2">
    <location>
        <begin position="1969"/>
        <end position="2001"/>
    </location>
</feature>
<feature type="compositionally biased region" description="Basic residues" evidence="2">
    <location>
        <begin position="33"/>
        <end position="42"/>
    </location>
</feature>
<feature type="compositionally biased region" description="Polar residues" evidence="2">
    <location>
        <begin position="114"/>
        <end position="132"/>
    </location>
</feature>
<feature type="compositionally biased region" description="Low complexity" evidence="2">
    <location>
        <begin position="967"/>
        <end position="988"/>
    </location>
</feature>
<feature type="compositionally biased region" description="Polar residues" evidence="2">
    <location>
        <begin position="1971"/>
        <end position="1980"/>
    </location>
</feature>
<dbReference type="InterPro" id="IPR016024">
    <property type="entry name" value="ARM-type_fold"/>
</dbReference>
<dbReference type="PROSITE" id="PS00973">
    <property type="entry name" value="USP_2"/>
    <property type="match status" value="1"/>
</dbReference>
<dbReference type="Pfam" id="PF00443">
    <property type="entry name" value="UCH"/>
    <property type="match status" value="1"/>
</dbReference>
<dbReference type="Gene3D" id="3.90.70.10">
    <property type="entry name" value="Cysteine proteinases"/>
    <property type="match status" value="1"/>
</dbReference>
<feature type="compositionally biased region" description="Low complexity" evidence="2">
    <location>
        <begin position="3002"/>
        <end position="3032"/>
    </location>
</feature>
<name>A0A7R8ZKL3_9CRUS</name>
<feature type="compositionally biased region" description="Low complexity" evidence="2">
    <location>
        <begin position="281"/>
        <end position="297"/>
    </location>
</feature>
<dbReference type="FunFam" id="3.90.70.10:FF:000022">
    <property type="entry name" value="Ubiquitin carboxyl-terminal hydrolase 24"/>
    <property type="match status" value="1"/>
</dbReference>
<dbReference type="SUPFAM" id="SSF48371">
    <property type="entry name" value="ARM repeat"/>
    <property type="match status" value="1"/>
</dbReference>
<accession>A0A7R8ZKL3</accession>
<gene>
    <name evidence="3" type="ORF">CTOB1V02_LOCUS852</name>
</gene>
<protein>
    <submittedName>
        <fullName evidence="3">Uncharacterized protein</fullName>
    </submittedName>
</protein>
<feature type="region of interest" description="Disordered" evidence="2">
    <location>
        <begin position="2995"/>
        <end position="3070"/>
    </location>
</feature>
<feature type="compositionally biased region" description="Low complexity" evidence="2">
    <location>
        <begin position="474"/>
        <end position="484"/>
    </location>
</feature>
<dbReference type="InterPro" id="IPR038765">
    <property type="entry name" value="Papain-like_cys_pep_sf"/>
</dbReference>
<dbReference type="CDD" id="cd02659">
    <property type="entry name" value="peptidase_C19C"/>
    <property type="match status" value="1"/>
</dbReference>
<feature type="region of interest" description="Disordered" evidence="2">
    <location>
        <begin position="2791"/>
        <end position="2818"/>
    </location>
</feature>
<proteinExistence type="inferred from homology"/>
<dbReference type="GO" id="GO:0016579">
    <property type="term" value="P:protein deubiquitination"/>
    <property type="evidence" value="ECO:0007669"/>
    <property type="project" value="InterPro"/>
</dbReference>
<dbReference type="GO" id="GO:0005829">
    <property type="term" value="C:cytosol"/>
    <property type="evidence" value="ECO:0007669"/>
    <property type="project" value="TreeGrafter"/>
</dbReference>
<reference evidence="3" key="1">
    <citation type="submission" date="2020-11" db="EMBL/GenBank/DDBJ databases">
        <authorList>
            <person name="Tran Van P."/>
        </authorList>
    </citation>
    <scope>NUCLEOTIDE SEQUENCE</scope>
</reference>
<feature type="region of interest" description="Disordered" evidence="2">
    <location>
        <begin position="185"/>
        <end position="207"/>
    </location>
</feature>
<feature type="region of interest" description="Disordered" evidence="2">
    <location>
        <begin position="949"/>
        <end position="1008"/>
    </location>
</feature>
<feature type="compositionally biased region" description="Basic and acidic residues" evidence="2">
    <location>
        <begin position="1858"/>
        <end position="1870"/>
    </location>
</feature>
<feature type="region of interest" description="Disordered" evidence="2">
    <location>
        <begin position="1"/>
        <end position="64"/>
    </location>
</feature>
<feature type="region of interest" description="Disordered" evidence="2">
    <location>
        <begin position="457"/>
        <end position="488"/>
    </location>
</feature>
<evidence type="ECO:0000313" key="3">
    <source>
        <dbReference type="EMBL" id="CAD7222855.1"/>
    </source>
</evidence>
<feature type="compositionally biased region" description="Basic and acidic residues" evidence="2">
    <location>
        <begin position="326"/>
        <end position="339"/>
    </location>
</feature>
<comment type="similarity">
    <text evidence="1">Belongs to the peptidase C19 family.</text>
</comment>
<feature type="region of interest" description="Disordered" evidence="2">
    <location>
        <begin position="311"/>
        <end position="339"/>
    </location>
</feature>
<sequence>MLQFLPDVDVPPEDPKPKRTEDFIFKKPTQRPPSRRSSKKHPVSACVMPYRSRHKASTSRVPSVSVLAASTSGLVWSISGVKRTPFLITSSTSDSKSRPTPEIYGHTPGPSKSAGESSKSEPQPSTSQQTDCGISEEEKEMLRNIPDEDVPPVGMDPFPKPSSVATKCSSPSDLLYLELLHELPDEDSSPKCCSPMPKKKKKLPDLIRIPRLGSAGEHDLNDDDSDHLAQMFVDGYESGSEVDKYVKNSEYYWRRVVNGTPSGISQEMSPPHRSPEVSPHSTVSSPTLDSPTSPTLPKFTDFSRKVEDYFRSQFSSPSDQRSGESLGRRKSDESAGRSFKDLYFHGRRREVLADKKAPGRKNRNVTTTSRHVVIFPHSIPQHPLSDNQTIRDLYPCNVILLNGVNVFLLNPRPIKSESPTADREETGSAVITELATLANAAGSTSAFAACKEKAEVTRKRAGDGGTELLDDMRSSSLGTSPSKSPMADLEDGACDVELAEMASAAGAAGSHGGGINPQFAAALYHHQLQHQQHGLRAMKLHPDPSGASRFHPHHLAMNSRPQVNITTVCQPGSTALWDLLSDEKIVQLGEGLALEAERALCNILCCPSTDRLIRLKFIQGCLSNIANNRNVVISLRILPRVLASFQQMNPKEGEQMIMLAETDHNMLQIVFKNLKDYTSKAYRPLETLYTPQQEIQVRLHFLSAIFSLVDSDALRLTTDHVDILWSCLIDNPVFADELFEWILNQAKNRDQAAMFLQTAVRKKSLLFNSRHLIISKLANLEPERISVLGLALLWELISMCRIAMSSKKLDEKRHQSAMQAIHRGMTQLWNVALKAKSHNVSNSAIQFLNTYYISAQSNSLELEPGFIDRCLEQLVEASNRLQVDQEGALLILQRGITLLRSHLECVQKRIYAQIFQEKIPIETNTFQLLGELRAELYIAFRERQKAKAAKTATVHPTVRGAPSTRDSPVLGSLLLSNPPGTPSTSTASAPPPTPPPAPTPTPVTPEGEGRELLRLHCGGQEIHPDLDDKTLGELGMKDHQVLTVSLSLTRPPKRTGLATSEVPNKENLPMNLLLEPAAQEKLFSLLQKLSTLRCSDGKGGLIPNSKAQVLSRRVWEILMMIPGSPAVLADFRSLSPLHPSLPNLMDPESIHKLYYSLYVVQSLGRTGLRKLGETSDLSAEAVEQKKKEAWTTSFIECGGLRHIFDIFLSGALQPPSGGKSPWDDWKQDCLAMLLKLLCEFGLCLSDLEVGELAVQELFESDDKRGKGKSGSAKLQDVTYVLPSLFNIKDSTAVLERLLSILDDSSYPLPSTAYPSLIGRALLIRYDLTMLLLWTSSTSDGHQLLISILSRSPGISPCIKRILLECPNGHVRRETVAGLLRLCFASKEENAGKGVAALINLLRPILPVAATMKPFVVPALQHSGEEHSPKERDHFGPTARDYFQLFTQLMEKLGRAEAVDIDGLVRELEVALISRPIHEEQRKEDDVLIGALQLTYAAFKHNPPYKTNNPELLNKLLDFVFSLPSPSDRSPPKCKSSKARAACFDILMEVAKDSVENYSHLLDYLMLQHKPGVHEVFPWEYWPQDELRSECGYVGLNNLGATCYLNTCMQHLYMMPKVREVIFSVEVTEATKHEATLREIRRMFTFLQLKLSREHRCPQESERKSYNPKSFCKVYQMDHQPLNTGDQKDMTEFFIDLVCKMEEMDPDLKHTMKDLFAGTMVSSVISLDCPHVSQTAQEFYTIRCQVADMRSLQESLDEITVKDTLEGDNMYTCDQCSRKVRAEKRSCYRRLPQIMCFNTMRYSFNMITQTREKVNTHFSFPMTLDMAPYMEETLMPSSQREQADKAETPMEQGEGDAEATPKAEGEGKDQDEGPYLYQLIGVTVHTGHADGGHYYSFIRVGDTGKWFLFNDAEVKAFDPSHLPIECFGGDMPPKGYEGPGEKYMDFSFEKANSAYMLFYERIPRMAEKAQCEATSSTSQEDNGGLPAASLSPGSQRPSPSPTVPKDLLEWIWNDNRSFLRDKNIFEVSYFSNFMYQLCNTYPGSMSNHPEVVLKATKLGVCFFLETFIHAKEKPLMVEWVQHITKQLAGSTVACDWLLDLMCNEDTWPVHILIKCPNPIIRQMYQRLVILVVSKLRAQQIAEYRIKRLDSDGNLVLGQGSSICRFARSLLILVTLVSMNQLDDAAPRVPLPMDKAAVCQAMEKLLSLVTVLVEIAMSNCGTPSPLAEMGINEKDENKEFFPFLNVQIREAIALKQSALMILYLTRANEPLAISIIVMLFQSTYKGHDYAIPYFKILTLLCDIQIGQPNVPHFVDLILQRLWTASSNQFILPVMEWLAQQVTRNKAIHTFILESMDTWVETFLLAHSNVRVRNATAYLLVSLLPDPNFRGTFRASRSAVATNRPGPGELTEETLNVLTDIYQFLLDLLHKAKKHLIEPGAHQKLTSYFSLLNFLCVSRREKLMFGPYFSQLWNLFHPTLSEPAIAVHPNKLALLTFWYNVCSDCPENIELIVNNPAVIKNIAFNYILADHESNEVIMFNRTMLPTYYGLLNMCCAYSPLMTRKLANHTNIQWAFKNIAPFPTQYTQAVDELFRLMRRFVACPAHATDEERAEIKHFKIATMELYLKTLDGKTQWATLIAAFSTLIESQEDRVYIVVHGGLKILFEAFNALQVMFYEATACHVHGELCDVINIIVSCIRAARAVQDSNVDIGPPLAAIPDRCDTIRKLAFLLNTYVPNTIRLAVIDLLREFTVLFPKDTIATLTPHMLSCHLAWRQGSARETSVNPHHVAMGPYFPRRGDTTGPTNPRHASRPSRPLFQMSLPPDSVDAPKGVDPEYDKALREWFYPYYQLIDIMCRVAINHGIMSQGLVSVNSMVGVEAAALHLPLFPKLWLDVHNAKNLDKRLCAMILSSEYLSEYMEAVLLEERPSLTNNIIFKFMCTFLPHIADRILNDRVETLFNNLCDMLMHKYKTATDDYFSSAANLLEWIVSVPLVPPLKRPRVEGEGTSMEGTEEGQSTEAGASAEAEPAEQSAPGNAGEDREPTANADEDASGSGLDDGGNESGASSPTCGRGNEKTLLLATINLVLASPHRQK</sequence>
<evidence type="ECO:0000256" key="1">
    <source>
        <dbReference type="ARBA" id="ARBA00009085"/>
    </source>
</evidence>
<dbReference type="SUPFAM" id="SSF54001">
    <property type="entry name" value="Cysteine proteinases"/>
    <property type="match status" value="1"/>
</dbReference>
<dbReference type="GO" id="GO:0004843">
    <property type="term" value="F:cysteine-type deubiquitinase activity"/>
    <property type="evidence" value="ECO:0007669"/>
    <property type="project" value="InterPro"/>
</dbReference>
<organism evidence="3">
    <name type="scientific">Cyprideis torosa</name>
    <dbReference type="NCBI Taxonomy" id="163714"/>
    <lineage>
        <taxon>Eukaryota</taxon>
        <taxon>Metazoa</taxon>
        <taxon>Ecdysozoa</taxon>
        <taxon>Arthropoda</taxon>
        <taxon>Crustacea</taxon>
        <taxon>Oligostraca</taxon>
        <taxon>Ostracoda</taxon>
        <taxon>Podocopa</taxon>
        <taxon>Podocopida</taxon>
        <taxon>Cytherocopina</taxon>
        <taxon>Cytheroidea</taxon>
        <taxon>Cytherideidae</taxon>
        <taxon>Cyprideis</taxon>
    </lineage>
</organism>
<dbReference type="EMBL" id="OB660113">
    <property type="protein sequence ID" value="CAD7222855.1"/>
    <property type="molecule type" value="Genomic_DNA"/>
</dbReference>
<dbReference type="InterPro" id="IPR018200">
    <property type="entry name" value="USP_CS"/>
</dbReference>
<feature type="region of interest" description="Disordered" evidence="2">
    <location>
        <begin position="263"/>
        <end position="298"/>
    </location>
</feature>
<feature type="compositionally biased region" description="Pro residues" evidence="2">
    <location>
        <begin position="989"/>
        <end position="1003"/>
    </location>
</feature>
<feature type="region of interest" description="Disordered" evidence="2">
    <location>
        <begin position="1835"/>
        <end position="1871"/>
    </location>
</feature>
<dbReference type="InterPro" id="IPR028889">
    <property type="entry name" value="USP"/>
</dbReference>
<dbReference type="InterPro" id="IPR001394">
    <property type="entry name" value="Peptidase_C19_UCH"/>
</dbReference>
<feature type="region of interest" description="Disordered" evidence="2">
    <location>
        <begin position="87"/>
        <end position="166"/>
    </location>
</feature>
<feature type="compositionally biased region" description="Basic and acidic residues" evidence="2">
    <location>
        <begin position="13"/>
        <end position="25"/>
    </location>
</feature>
<dbReference type="InterPro" id="IPR050164">
    <property type="entry name" value="Peptidase_C19"/>
</dbReference>
<dbReference type="PROSITE" id="PS50235">
    <property type="entry name" value="USP_3"/>
    <property type="match status" value="1"/>
</dbReference>
<evidence type="ECO:0000256" key="2">
    <source>
        <dbReference type="SAM" id="MobiDB-lite"/>
    </source>
</evidence>
<dbReference type="OrthoDB" id="6372382at2759"/>
<dbReference type="PANTHER" id="PTHR24006">
    <property type="entry name" value="UBIQUITIN CARBOXYL-TERMINAL HYDROLASE"/>
    <property type="match status" value="1"/>
</dbReference>